<name>A0A7K7XZH4_9PASS</name>
<dbReference type="InterPro" id="IPR017856">
    <property type="entry name" value="Integrase-like_N"/>
</dbReference>
<dbReference type="GO" id="GO:0008270">
    <property type="term" value="F:zinc ion binding"/>
    <property type="evidence" value="ECO:0007669"/>
    <property type="project" value="UniProtKB-KW"/>
</dbReference>
<dbReference type="InterPro" id="IPR036397">
    <property type="entry name" value="RNaseH_sf"/>
</dbReference>
<organism evidence="12 13">
    <name type="scientific">Mohoua ochrocephala</name>
    <dbReference type="NCBI Taxonomy" id="874463"/>
    <lineage>
        <taxon>Eukaryota</taxon>
        <taxon>Metazoa</taxon>
        <taxon>Chordata</taxon>
        <taxon>Craniata</taxon>
        <taxon>Vertebrata</taxon>
        <taxon>Euteleostomi</taxon>
        <taxon>Archelosauria</taxon>
        <taxon>Archosauria</taxon>
        <taxon>Dinosauria</taxon>
        <taxon>Saurischia</taxon>
        <taxon>Theropoda</taxon>
        <taxon>Coelurosauria</taxon>
        <taxon>Aves</taxon>
        <taxon>Neognathae</taxon>
        <taxon>Neoaves</taxon>
        <taxon>Telluraves</taxon>
        <taxon>Australaves</taxon>
        <taxon>Passeriformes</taxon>
        <taxon>Meliphagoidea</taxon>
        <taxon>Acanthizidae</taxon>
        <taxon>Mohoua</taxon>
    </lineage>
</organism>
<dbReference type="PANTHER" id="PTHR41694:SF3">
    <property type="entry name" value="RNA-DIRECTED DNA POLYMERASE-RELATED"/>
    <property type="match status" value="1"/>
</dbReference>
<keyword evidence="5" id="KW-0255">Endonuclease</keyword>
<keyword evidence="3" id="KW-0540">Nuclease</keyword>
<evidence type="ECO:0000256" key="9">
    <source>
        <dbReference type="SAM" id="SignalP"/>
    </source>
</evidence>
<dbReference type="AlphaFoldDB" id="A0A7K7XZH4"/>
<evidence type="ECO:0000256" key="2">
    <source>
        <dbReference type="ARBA" id="ARBA00022695"/>
    </source>
</evidence>
<dbReference type="Gene3D" id="1.10.10.200">
    <property type="match status" value="1"/>
</dbReference>
<keyword evidence="8" id="KW-0862">Zinc</keyword>
<dbReference type="PROSITE" id="PS50879">
    <property type="entry name" value="RNASE_H_1"/>
    <property type="match status" value="1"/>
</dbReference>
<comment type="caution">
    <text evidence="12">The sequence shown here is derived from an EMBL/GenBank/DDBJ whole genome shotgun (WGS) entry which is preliminary data.</text>
</comment>
<evidence type="ECO:0000313" key="13">
    <source>
        <dbReference type="Proteomes" id="UP000586926"/>
    </source>
</evidence>
<dbReference type="InterPro" id="IPR002156">
    <property type="entry name" value="RNaseH_domain"/>
</dbReference>
<evidence type="ECO:0000256" key="5">
    <source>
        <dbReference type="ARBA" id="ARBA00022759"/>
    </source>
</evidence>
<dbReference type="SUPFAM" id="SSF46919">
    <property type="entry name" value="N-terminal Zn binding domain of HIV integrase"/>
    <property type="match status" value="1"/>
</dbReference>
<dbReference type="InterPro" id="IPR003308">
    <property type="entry name" value="Integrase_Zn-bd_dom_N"/>
</dbReference>
<feature type="chain" id="PRO_5029689437" evidence="9">
    <location>
        <begin position="20"/>
        <end position="153"/>
    </location>
</feature>
<keyword evidence="8" id="KW-0863">Zinc-finger</keyword>
<keyword evidence="9" id="KW-0732">Signal</keyword>
<dbReference type="Gene3D" id="3.30.420.10">
    <property type="entry name" value="Ribonuclease H-like superfamily/Ribonuclease H"/>
    <property type="match status" value="1"/>
</dbReference>
<dbReference type="GO" id="GO:0035613">
    <property type="term" value="F:RNA stem-loop binding"/>
    <property type="evidence" value="ECO:0007669"/>
    <property type="project" value="TreeGrafter"/>
</dbReference>
<protein>
    <submittedName>
        <fullName evidence="12">POK8 protein</fullName>
    </submittedName>
</protein>
<keyword evidence="1" id="KW-0808">Transferase</keyword>
<keyword evidence="13" id="KW-1185">Reference proteome</keyword>
<feature type="signal peptide" evidence="9">
    <location>
        <begin position="1"/>
        <end position="19"/>
    </location>
</feature>
<keyword evidence="4" id="KW-0479">Metal-binding</keyword>
<dbReference type="PANTHER" id="PTHR41694">
    <property type="entry name" value="ENDOGENOUS RETROVIRUS GROUP K MEMBER POL PROTEIN"/>
    <property type="match status" value="1"/>
</dbReference>
<feature type="non-terminal residue" evidence="12">
    <location>
        <position position="153"/>
    </location>
</feature>
<evidence type="ECO:0000256" key="3">
    <source>
        <dbReference type="ARBA" id="ARBA00022722"/>
    </source>
</evidence>
<dbReference type="PROSITE" id="PS50876">
    <property type="entry name" value="ZF_INTEGRASE"/>
    <property type="match status" value="1"/>
</dbReference>
<dbReference type="GO" id="GO:0003964">
    <property type="term" value="F:RNA-directed DNA polymerase activity"/>
    <property type="evidence" value="ECO:0007669"/>
    <property type="project" value="UniProtKB-KW"/>
</dbReference>
<evidence type="ECO:0000256" key="6">
    <source>
        <dbReference type="ARBA" id="ARBA00022801"/>
    </source>
</evidence>
<sequence length="153" mass="16804">VKLRAMALAFSLFTGPVNIVTDSAYAPNLVFCLDKAIASHVSNQVLSEVLLNLWNFIQSHMEPYFILHLRSHTNLPGFFVEGNAVADGLVSAVALGPIPNLKEQAVLSHQFFHQGHKALRQQFQLSHAEARSILASCPDCQGNYVPSFYGTNP</sequence>
<feature type="non-terminal residue" evidence="12">
    <location>
        <position position="1"/>
    </location>
</feature>
<dbReference type="EMBL" id="VZTA01029381">
    <property type="protein sequence ID" value="NXA70960.1"/>
    <property type="molecule type" value="Genomic_DNA"/>
</dbReference>
<evidence type="ECO:0000256" key="8">
    <source>
        <dbReference type="PROSITE-ProRule" id="PRU00450"/>
    </source>
</evidence>
<dbReference type="InterPro" id="IPR012337">
    <property type="entry name" value="RNaseH-like_sf"/>
</dbReference>
<evidence type="ECO:0000256" key="4">
    <source>
        <dbReference type="ARBA" id="ARBA00022723"/>
    </source>
</evidence>
<feature type="domain" description="RNase H type-1" evidence="11">
    <location>
        <begin position="1"/>
        <end position="95"/>
    </location>
</feature>
<evidence type="ECO:0000256" key="1">
    <source>
        <dbReference type="ARBA" id="ARBA00022679"/>
    </source>
</evidence>
<evidence type="ECO:0000256" key="7">
    <source>
        <dbReference type="ARBA" id="ARBA00022918"/>
    </source>
</evidence>
<feature type="domain" description="Integrase-type" evidence="10">
    <location>
        <begin position="100"/>
        <end position="141"/>
    </location>
</feature>
<keyword evidence="7" id="KW-0695">RNA-directed DNA polymerase</keyword>
<gene>
    <name evidence="12" type="primary">Ervk8</name>
    <name evidence="12" type="ORF">MOHOCH_R15365</name>
</gene>
<keyword evidence="2" id="KW-0548">Nucleotidyltransferase</keyword>
<evidence type="ECO:0000259" key="10">
    <source>
        <dbReference type="PROSITE" id="PS50876"/>
    </source>
</evidence>
<dbReference type="Pfam" id="PF02022">
    <property type="entry name" value="Integrase_Zn"/>
    <property type="match status" value="1"/>
</dbReference>
<keyword evidence="6" id="KW-0378">Hydrolase</keyword>
<dbReference type="SUPFAM" id="SSF53098">
    <property type="entry name" value="Ribonuclease H-like"/>
    <property type="match status" value="1"/>
</dbReference>
<reference evidence="12 13" key="1">
    <citation type="submission" date="2019-09" db="EMBL/GenBank/DDBJ databases">
        <title>Bird 10,000 Genomes (B10K) Project - Family phase.</title>
        <authorList>
            <person name="Zhang G."/>
        </authorList>
    </citation>
    <scope>NUCLEOTIDE SEQUENCE [LARGE SCALE GENOMIC DNA]</scope>
    <source>
        <strain evidence="12">B10K-DU-030-22</strain>
        <tissue evidence="12">Blood</tissue>
    </source>
</reference>
<proteinExistence type="predicted"/>
<evidence type="ECO:0000259" key="11">
    <source>
        <dbReference type="PROSITE" id="PS50879"/>
    </source>
</evidence>
<evidence type="ECO:0000313" key="12">
    <source>
        <dbReference type="EMBL" id="NXA70960.1"/>
    </source>
</evidence>
<dbReference type="GO" id="GO:0004523">
    <property type="term" value="F:RNA-DNA hybrid ribonuclease activity"/>
    <property type="evidence" value="ECO:0007669"/>
    <property type="project" value="InterPro"/>
</dbReference>
<accession>A0A7K7XZH4</accession>
<dbReference type="Proteomes" id="UP000586926">
    <property type="component" value="Unassembled WGS sequence"/>
</dbReference>